<organism evidence="22 23">
    <name type="scientific">Balaenoptera physalus</name>
    <name type="common">Fin whale</name>
    <name type="synonym">Balaena physalus</name>
    <dbReference type="NCBI Taxonomy" id="9770"/>
    <lineage>
        <taxon>Eukaryota</taxon>
        <taxon>Metazoa</taxon>
        <taxon>Chordata</taxon>
        <taxon>Craniata</taxon>
        <taxon>Vertebrata</taxon>
        <taxon>Euteleostomi</taxon>
        <taxon>Mammalia</taxon>
        <taxon>Eutheria</taxon>
        <taxon>Laurasiatheria</taxon>
        <taxon>Artiodactyla</taxon>
        <taxon>Whippomorpha</taxon>
        <taxon>Cetacea</taxon>
        <taxon>Mysticeti</taxon>
        <taxon>Balaenopteridae</taxon>
        <taxon>Balaenoptera</taxon>
    </lineage>
</organism>
<evidence type="ECO:0000256" key="3">
    <source>
        <dbReference type="ARBA" id="ARBA00001946"/>
    </source>
</evidence>
<feature type="domain" description="Nucleoside diphosphate kinase-like" evidence="21">
    <location>
        <begin position="26"/>
        <end position="141"/>
    </location>
</feature>
<evidence type="ECO:0000313" key="23">
    <source>
        <dbReference type="Proteomes" id="UP000437017"/>
    </source>
</evidence>
<reference evidence="22 23" key="1">
    <citation type="journal article" date="2019" name="PLoS ONE">
        <title>Genomic analyses reveal an absence of contemporary introgressive admixture between fin whales and blue whales, despite known hybrids.</title>
        <authorList>
            <person name="Westbury M.V."/>
            <person name="Petersen B."/>
            <person name="Lorenzen E.D."/>
        </authorList>
    </citation>
    <scope>NUCLEOTIDE SEQUENCE [LARGE SCALE GENOMIC DNA]</scope>
    <source>
        <strain evidence="22">FinWhale-01</strain>
    </source>
</reference>
<dbReference type="OrthoDB" id="9697512at2759"/>
<dbReference type="InterPro" id="IPR001564">
    <property type="entry name" value="Nucleoside_diP_kinase"/>
</dbReference>
<comment type="subunit">
    <text evidence="15">Homohexamer. Interacts with OPA1. Interacts with CAPN8.</text>
</comment>
<name>A0A643C804_BALPH</name>
<dbReference type="AlphaFoldDB" id="A0A643C804"/>
<feature type="region of interest" description="Disordered" evidence="20">
    <location>
        <begin position="1"/>
        <end position="22"/>
    </location>
</feature>
<dbReference type="Pfam" id="PF00334">
    <property type="entry name" value="NDK"/>
    <property type="match status" value="1"/>
</dbReference>
<dbReference type="GO" id="GO:0006183">
    <property type="term" value="P:GTP biosynthetic process"/>
    <property type="evidence" value="ECO:0007669"/>
    <property type="project" value="InterPro"/>
</dbReference>
<comment type="subcellular location">
    <subcellularLocation>
        <location evidence="14">Mitochondrion intermembrane space</location>
        <topology evidence="14">Peripheral membrane protein</topology>
    </subcellularLocation>
    <subcellularLocation>
        <location evidence="4">Mitochondrion matrix</location>
    </subcellularLocation>
</comment>
<keyword evidence="12" id="KW-0460">Magnesium</keyword>
<evidence type="ECO:0000256" key="8">
    <source>
        <dbReference type="ARBA" id="ARBA00022723"/>
    </source>
</evidence>
<dbReference type="InterPro" id="IPR034907">
    <property type="entry name" value="NDK-like_dom"/>
</dbReference>
<dbReference type="GO" id="GO:0005759">
    <property type="term" value="C:mitochondrial matrix"/>
    <property type="evidence" value="ECO:0007669"/>
    <property type="project" value="UniProtKB-SubCell"/>
</dbReference>
<evidence type="ECO:0000256" key="2">
    <source>
        <dbReference type="ARBA" id="ARBA00000937"/>
    </source>
</evidence>
<dbReference type="GO" id="GO:0006241">
    <property type="term" value="P:CTP biosynthetic process"/>
    <property type="evidence" value="ECO:0007669"/>
    <property type="project" value="InterPro"/>
</dbReference>
<evidence type="ECO:0000256" key="12">
    <source>
        <dbReference type="ARBA" id="ARBA00022842"/>
    </source>
</evidence>
<evidence type="ECO:0000259" key="21">
    <source>
        <dbReference type="SMART" id="SM00562"/>
    </source>
</evidence>
<evidence type="ECO:0000256" key="13">
    <source>
        <dbReference type="ARBA" id="ARBA00023080"/>
    </source>
</evidence>
<evidence type="ECO:0000256" key="5">
    <source>
        <dbReference type="ARBA" id="ARBA00008142"/>
    </source>
</evidence>
<evidence type="ECO:0000256" key="7">
    <source>
        <dbReference type="ARBA" id="ARBA00022679"/>
    </source>
</evidence>
<dbReference type="GO" id="GO:0006228">
    <property type="term" value="P:UTP biosynthetic process"/>
    <property type="evidence" value="ECO:0007669"/>
    <property type="project" value="InterPro"/>
</dbReference>
<dbReference type="GO" id="GO:0004550">
    <property type="term" value="F:nucleoside diphosphate kinase activity"/>
    <property type="evidence" value="ECO:0007669"/>
    <property type="project" value="UniProtKB-EC"/>
</dbReference>
<dbReference type="FunFam" id="3.30.70.141:FF:000017">
    <property type="entry name" value="Nucleoside diphosphate kinase"/>
    <property type="match status" value="1"/>
</dbReference>
<dbReference type="GO" id="GO:0005524">
    <property type="term" value="F:ATP binding"/>
    <property type="evidence" value="ECO:0007669"/>
    <property type="project" value="UniProtKB-KW"/>
</dbReference>
<dbReference type="SUPFAM" id="SSF54919">
    <property type="entry name" value="Nucleoside diphosphate kinase, NDK"/>
    <property type="match status" value="1"/>
</dbReference>
<dbReference type="GO" id="GO:0005758">
    <property type="term" value="C:mitochondrial intermembrane space"/>
    <property type="evidence" value="ECO:0007669"/>
    <property type="project" value="UniProtKB-SubCell"/>
</dbReference>
<evidence type="ECO:0000256" key="1">
    <source>
        <dbReference type="ARBA" id="ARBA00000082"/>
    </source>
</evidence>
<dbReference type="InterPro" id="IPR036850">
    <property type="entry name" value="NDK-like_dom_sf"/>
</dbReference>
<comment type="similarity">
    <text evidence="5 18 19">Belongs to the NDK family.</text>
</comment>
<evidence type="ECO:0000313" key="22">
    <source>
        <dbReference type="EMBL" id="KAB0396357.1"/>
    </source>
</evidence>
<protein>
    <recommendedName>
        <fullName evidence="16">Nucleoside diphosphate kinase, mitochondrial</fullName>
        <ecNumber evidence="6">2.7.4.6</ecNumber>
    </recommendedName>
    <alternativeName>
        <fullName evidence="17">Nucleoside diphosphate kinase D</fullName>
    </alternativeName>
</protein>
<dbReference type="Gene3D" id="3.30.70.141">
    <property type="entry name" value="Nucleoside diphosphate kinase-like domain"/>
    <property type="match status" value="1"/>
</dbReference>
<evidence type="ECO:0000256" key="10">
    <source>
        <dbReference type="ARBA" id="ARBA00022777"/>
    </source>
</evidence>
<keyword evidence="9" id="KW-0547">Nucleotide-binding</keyword>
<evidence type="ECO:0000256" key="16">
    <source>
        <dbReference type="ARBA" id="ARBA00068134"/>
    </source>
</evidence>
<keyword evidence="7" id="KW-0808">Transferase</keyword>
<evidence type="ECO:0000256" key="19">
    <source>
        <dbReference type="RuleBase" id="RU004011"/>
    </source>
</evidence>
<evidence type="ECO:0000256" key="6">
    <source>
        <dbReference type="ARBA" id="ARBA00012966"/>
    </source>
</evidence>
<evidence type="ECO:0000256" key="11">
    <source>
        <dbReference type="ARBA" id="ARBA00022840"/>
    </source>
</evidence>
<keyword evidence="11" id="KW-0067">ATP-binding</keyword>
<comment type="catalytic activity">
    <reaction evidence="2">
        <text>a ribonucleoside 5'-diphosphate + ATP = a ribonucleoside 5'-triphosphate + ADP</text>
        <dbReference type="Rhea" id="RHEA:18113"/>
        <dbReference type="ChEBI" id="CHEBI:30616"/>
        <dbReference type="ChEBI" id="CHEBI:57930"/>
        <dbReference type="ChEBI" id="CHEBI:61557"/>
        <dbReference type="ChEBI" id="CHEBI:456216"/>
        <dbReference type="EC" id="2.7.4.6"/>
    </reaction>
</comment>
<dbReference type="EC" id="2.7.4.6" evidence="6"/>
<dbReference type="Proteomes" id="UP000437017">
    <property type="component" value="Unassembled WGS sequence"/>
</dbReference>
<comment type="caution">
    <text evidence="22">The sequence shown here is derived from an EMBL/GenBank/DDBJ whole genome shotgun (WGS) entry which is preliminary data.</text>
</comment>
<dbReference type="GO" id="GO:0046872">
    <property type="term" value="F:metal ion binding"/>
    <property type="evidence" value="ECO:0007669"/>
    <property type="project" value="UniProtKB-KW"/>
</dbReference>
<evidence type="ECO:0000256" key="4">
    <source>
        <dbReference type="ARBA" id="ARBA00004305"/>
    </source>
</evidence>
<comment type="cofactor">
    <cofactor evidence="3">
        <name>Mg(2+)</name>
        <dbReference type="ChEBI" id="CHEBI:18420"/>
    </cofactor>
</comment>
<feature type="non-terminal residue" evidence="22">
    <location>
        <position position="1"/>
    </location>
</feature>
<keyword evidence="23" id="KW-1185">Reference proteome</keyword>
<dbReference type="PRINTS" id="PR01243">
    <property type="entry name" value="NUCDPKINASE"/>
</dbReference>
<keyword evidence="8" id="KW-0479">Metal-binding</keyword>
<accession>A0A643C804</accession>
<evidence type="ECO:0000256" key="15">
    <source>
        <dbReference type="ARBA" id="ARBA00062505"/>
    </source>
</evidence>
<keyword evidence="10" id="KW-0418">Kinase</keyword>
<dbReference type="PROSITE" id="PS51374">
    <property type="entry name" value="NDPK_LIKE"/>
    <property type="match status" value="1"/>
</dbReference>
<evidence type="ECO:0000256" key="14">
    <source>
        <dbReference type="ARBA" id="ARBA00060410"/>
    </source>
</evidence>
<comment type="caution">
    <text evidence="18">Lacks conserved residue(s) required for the propagation of feature annotation.</text>
</comment>
<dbReference type="EMBL" id="SGJD01002192">
    <property type="protein sequence ID" value="KAB0396357.1"/>
    <property type="molecule type" value="Genomic_DNA"/>
</dbReference>
<evidence type="ECO:0000256" key="9">
    <source>
        <dbReference type="ARBA" id="ARBA00022741"/>
    </source>
</evidence>
<dbReference type="PANTHER" id="PTHR11349">
    <property type="entry name" value="NUCLEOSIDE DIPHOSPHATE KINASE"/>
    <property type="match status" value="1"/>
</dbReference>
<keyword evidence="13" id="KW-0546">Nucleotide metabolism</keyword>
<gene>
    <name evidence="22" type="ORF">E2I00_002731</name>
</gene>
<sequence length="198" mass="21642">QACSQLGRALLDPGADPGGGEARWGQWQLPGDGIRHLERLGFLLVGVKGLQAPEGILTEHYPELQSSLSSGPVAATVWGGPNVVHTSRAMIQHTNLAEAAPSTTWRDYSVHISRNTTHCSRSVEGAQREVQLRFQSSELAVPKLTFSASQHPATCHKITELEECLHPFIFQTATHFGEGNRDQEVRGRGWIMATMITI</sequence>
<dbReference type="SMART" id="SM00562">
    <property type="entry name" value="NDK"/>
    <property type="match status" value="1"/>
</dbReference>
<evidence type="ECO:0000256" key="18">
    <source>
        <dbReference type="PROSITE-ProRule" id="PRU00706"/>
    </source>
</evidence>
<evidence type="ECO:0000256" key="17">
    <source>
        <dbReference type="ARBA" id="ARBA00078880"/>
    </source>
</evidence>
<comment type="catalytic activity">
    <reaction evidence="1">
        <text>a 2'-deoxyribonucleoside 5'-diphosphate + ATP = a 2'-deoxyribonucleoside 5'-triphosphate + ADP</text>
        <dbReference type="Rhea" id="RHEA:44640"/>
        <dbReference type="ChEBI" id="CHEBI:30616"/>
        <dbReference type="ChEBI" id="CHEBI:61560"/>
        <dbReference type="ChEBI" id="CHEBI:73316"/>
        <dbReference type="ChEBI" id="CHEBI:456216"/>
        <dbReference type="EC" id="2.7.4.6"/>
    </reaction>
</comment>
<evidence type="ECO:0000256" key="20">
    <source>
        <dbReference type="SAM" id="MobiDB-lite"/>
    </source>
</evidence>
<proteinExistence type="inferred from homology"/>